<proteinExistence type="predicted"/>
<evidence type="ECO:0000256" key="2">
    <source>
        <dbReference type="SAM" id="Phobius"/>
    </source>
</evidence>
<feature type="region of interest" description="Disordered" evidence="1">
    <location>
        <begin position="74"/>
        <end position="106"/>
    </location>
</feature>
<name>A0A317L0V0_9BACI</name>
<reference evidence="3 4" key="1">
    <citation type="submission" date="2018-05" db="EMBL/GenBank/DDBJ databases">
        <title>Genomic analysis of Gracilibacillus dipsosauri DD1 reveals novel features of a salt-tolerant amylase.</title>
        <authorList>
            <person name="Deutch C.E."/>
            <person name="Yang S."/>
        </authorList>
    </citation>
    <scope>NUCLEOTIDE SEQUENCE [LARGE SCALE GENOMIC DNA]</scope>
    <source>
        <strain evidence="3 4">DD1</strain>
    </source>
</reference>
<dbReference type="OrthoDB" id="2850022at2"/>
<sequence>MELTYQIMLYGGIIGALITLPIAIWLFIKLDIRHVIEDLIGVRFSRKKRKLDNATFQIGDGKGHTSSSIRLKKLNHTSESSKEMKIEPQQQQQHAHTQTELLEDADQETALLEETTLLNETALLNETELMDEEKDPFFEMDEDIVVVHQASEHKEGKR</sequence>
<dbReference type="RefSeq" id="WP_109983680.1">
    <property type="nucleotide sequence ID" value="NZ_QGTD01000005.1"/>
</dbReference>
<keyword evidence="4" id="KW-1185">Reference proteome</keyword>
<keyword evidence="2" id="KW-0472">Membrane</keyword>
<gene>
    <name evidence="3" type="ORF">DLJ74_05560</name>
</gene>
<keyword evidence="2" id="KW-0812">Transmembrane</keyword>
<dbReference type="AlphaFoldDB" id="A0A317L0V0"/>
<protein>
    <submittedName>
        <fullName evidence="3">Uncharacterized protein</fullName>
    </submittedName>
</protein>
<accession>A0A317L0V0</accession>
<evidence type="ECO:0000313" key="4">
    <source>
        <dbReference type="Proteomes" id="UP000245624"/>
    </source>
</evidence>
<dbReference type="EMBL" id="QGTD01000005">
    <property type="protein sequence ID" value="PWU69441.1"/>
    <property type="molecule type" value="Genomic_DNA"/>
</dbReference>
<dbReference type="Proteomes" id="UP000245624">
    <property type="component" value="Unassembled WGS sequence"/>
</dbReference>
<feature type="compositionally biased region" description="Low complexity" evidence="1">
    <location>
        <begin position="89"/>
        <end position="99"/>
    </location>
</feature>
<comment type="caution">
    <text evidence="3">The sequence shown here is derived from an EMBL/GenBank/DDBJ whole genome shotgun (WGS) entry which is preliminary data.</text>
</comment>
<keyword evidence="2" id="KW-1133">Transmembrane helix</keyword>
<feature type="transmembrane region" description="Helical" evidence="2">
    <location>
        <begin position="7"/>
        <end position="28"/>
    </location>
</feature>
<evidence type="ECO:0000256" key="1">
    <source>
        <dbReference type="SAM" id="MobiDB-lite"/>
    </source>
</evidence>
<evidence type="ECO:0000313" key="3">
    <source>
        <dbReference type="EMBL" id="PWU69441.1"/>
    </source>
</evidence>
<organism evidence="3 4">
    <name type="scientific">Gracilibacillus dipsosauri</name>
    <dbReference type="NCBI Taxonomy" id="178340"/>
    <lineage>
        <taxon>Bacteria</taxon>
        <taxon>Bacillati</taxon>
        <taxon>Bacillota</taxon>
        <taxon>Bacilli</taxon>
        <taxon>Bacillales</taxon>
        <taxon>Bacillaceae</taxon>
        <taxon>Gracilibacillus</taxon>
    </lineage>
</organism>